<reference evidence="1 2" key="1">
    <citation type="submission" date="2019-03" db="EMBL/GenBank/DDBJ databases">
        <title>Genomic Encyclopedia of Type Strains, Phase IV (KMG-IV): sequencing the most valuable type-strain genomes for metagenomic binning, comparative biology and taxonomic classification.</title>
        <authorList>
            <person name="Goeker M."/>
        </authorList>
    </citation>
    <scope>NUCLEOTIDE SEQUENCE [LARGE SCALE GENOMIC DNA]</scope>
    <source>
        <strain evidence="1 2">DSM 21100</strain>
    </source>
</reference>
<accession>A0A4R3KWS6</accession>
<name>A0A4R3KWS6_9SPHI</name>
<protein>
    <submittedName>
        <fullName evidence="1">Uncharacterized protein</fullName>
    </submittedName>
</protein>
<dbReference type="EMBL" id="SMAD01000001">
    <property type="protein sequence ID" value="TCS90257.1"/>
    <property type="molecule type" value="Genomic_DNA"/>
</dbReference>
<dbReference type="Proteomes" id="UP000295807">
    <property type="component" value="Unassembled WGS sequence"/>
</dbReference>
<gene>
    <name evidence="1" type="ORF">EDD80_101457</name>
</gene>
<evidence type="ECO:0000313" key="2">
    <source>
        <dbReference type="Proteomes" id="UP000295807"/>
    </source>
</evidence>
<sequence length="68" mass="7902">MIKYSTPNDLLRLFREEGTEEKSFFSKPESDQTESLALLKEMLDGLYTEPAENCVRKVLEYSRSLNPL</sequence>
<proteinExistence type="predicted"/>
<comment type="caution">
    <text evidence="1">The sequence shown here is derived from an EMBL/GenBank/DDBJ whole genome shotgun (WGS) entry which is preliminary data.</text>
</comment>
<dbReference type="AlphaFoldDB" id="A0A4R3KWS6"/>
<keyword evidence="2" id="KW-1185">Reference proteome</keyword>
<organism evidence="1 2">
    <name type="scientific">Anseongella ginsenosidimutans</name>
    <dbReference type="NCBI Taxonomy" id="496056"/>
    <lineage>
        <taxon>Bacteria</taxon>
        <taxon>Pseudomonadati</taxon>
        <taxon>Bacteroidota</taxon>
        <taxon>Sphingobacteriia</taxon>
        <taxon>Sphingobacteriales</taxon>
        <taxon>Sphingobacteriaceae</taxon>
        <taxon>Anseongella</taxon>
    </lineage>
</organism>
<evidence type="ECO:0000313" key="1">
    <source>
        <dbReference type="EMBL" id="TCS90257.1"/>
    </source>
</evidence>
<dbReference type="RefSeq" id="WP_132127700.1">
    <property type="nucleotide sequence ID" value="NZ_CP042432.1"/>
</dbReference>